<reference evidence="1" key="1">
    <citation type="submission" date="2023-03" db="EMBL/GenBank/DDBJ databases">
        <title>Massive genome expansion in bonnet fungi (Mycena s.s.) driven by repeated elements and novel gene families across ecological guilds.</title>
        <authorList>
            <consortium name="Lawrence Berkeley National Laboratory"/>
            <person name="Harder C.B."/>
            <person name="Miyauchi S."/>
            <person name="Viragh M."/>
            <person name="Kuo A."/>
            <person name="Thoen E."/>
            <person name="Andreopoulos B."/>
            <person name="Lu D."/>
            <person name="Skrede I."/>
            <person name="Drula E."/>
            <person name="Henrissat B."/>
            <person name="Morin E."/>
            <person name="Kohler A."/>
            <person name="Barry K."/>
            <person name="LaButti K."/>
            <person name="Morin E."/>
            <person name="Salamov A."/>
            <person name="Lipzen A."/>
            <person name="Mereny Z."/>
            <person name="Hegedus B."/>
            <person name="Baldrian P."/>
            <person name="Stursova M."/>
            <person name="Weitz H."/>
            <person name="Taylor A."/>
            <person name="Grigoriev I.V."/>
            <person name="Nagy L.G."/>
            <person name="Martin F."/>
            <person name="Kauserud H."/>
        </authorList>
    </citation>
    <scope>NUCLEOTIDE SEQUENCE</scope>
    <source>
        <strain evidence="1">9144</strain>
    </source>
</reference>
<sequence length="169" mass="18966">MSIIINTTNGVSTLECLAAAEGVVGLFGTSLRLKHLQDMYSLLTASISPWIRYILCRAKRSQKQHFIEYIHLGNHARETRREREREGREEARDDRGPHVALRMLLPLVAMNACPQRADYYAKLAANRAGAAPASDEKVDRELNSWLAALDAIVTKMDAFYETGDYSKGL</sequence>
<name>A0AAD6VPL3_9AGAR</name>
<dbReference type="AlphaFoldDB" id="A0AAD6VPL3"/>
<dbReference type="Gene3D" id="1.10.3520.10">
    <property type="entry name" value="Glycolipid transfer protein"/>
    <property type="match status" value="1"/>
</dbReference>
<dbReference type="EMBL" id="JARJCW010000022">
    <property type="protein sequence ID" value="KAJ7212953.1"/>
    <property type="molecule type" value="Genomic_DNA"/>
</dbReference>
<gene>
    <name evidence="1" type="ORF">GGX14DRAFT_542431</name>
</gene>
<organism evidence="1 2">
    <name type="scientific">Mycena pura</name>
    <dbReference type="NCBI Taxonomy" id="153505"/>
    <lineage>
        <taxon>Eukaryota</taxon>
        <taxon>Fungi</taxon>
        <taxon>Dikarya</taxon>
        <taxon>Basidiomycota</taxon>
        <taxon>Agaricomycotina</taxon>
        <taxon>Agaricomycetes</taxon>
        <taxon>Agaricomycetidae</taxon>
        <taxon>Agaricales</taxon>
        <taxon>Marasmiineae</taxon>
        <taxon>Mycenaceae</taxon>
        <taxon>Mycena</taxon>
    </lineage>
</organism>
<dbReference type="InterPro" id="IPR036497">
    <property type="entry name" value="GLTP_sf"/>
</dbReference>
<evidence type="ECO:0000313" key="2">
    <source>
        <dbReference type="Proteomes" id="UP001219525"/>
    </source>
</evidence>
<protein>
    <submittedName>
        <fullName evidence="1">Uncharacterized protein</fullName>
    </submittedName>
</protein>
<keyword evidence="2" id="KW-1185">Reference proteome</keyword>
<proteinExistence type="predicted"/>
<comment type="caution">
    <text evidence="1">The sequence shown here is derived from an EMBL/GenBank/DDBJ whole genome shotgun (WGS) entry which is preliminary data.</text>
</comment>
<dbReference type="Proteomes" id="UP001219525">
    <property type="component" value="Unassembled WGS sequence"/>
</dbReference>
<accession>A0AAD6VPL3</accession>
<evidence type="ECO:0000313" key="1">
    <source>
        <dbReference type="EMBL" id="KAJ7212953.1"/>
    </source>
</evidence>